<feature type="transmembrane region" description="Helical" evidence="2">
    <location>
        <begin position="137"/>
        <end position="160"/>
    </location>
</feature>
<dbReference type="InterPro" id="IPR044200">
    <property type="entry name" value="At5g03900-like"/>
</dbReference>
<evidence type="ECO:0000256" key="2">
    <source>
        <dbReference type="SAM" id="Phobius"/>
    </source>
</evidence>
<name>A0A150Q0A0_SORCE</name>
<dbReference type="AlphaFoldDB" id="A0A150Q0A0"/>
<keyword evidence="2" id="KW-0472">Membrane</keyword>
<dbReference type="Proteomes" id="UP000075604">
    <property type="component" value="Unassembled WGS sequence"/>
</dbReference>
<feature type="region of interest" description="Disordered" evidence="1">
    <location>
        <begin position="1"/>
        <end position="33"/>
    </location>
</feature>
<evidence type="ECO:0000313" key="3">
    <source>
        <dbReference type="EMBL" id="KYF61455.1"/>
    </source>
</evidence>
<evidence type="ECO:0000313" key="4">
    <source>
        <dbReference type="Proteomes" id="UP000075604"/>
    </source>
</evidence>
<feature type="compositionally biased region" description="Basic and acidic residues" evidence="1">
    <location>
        <begin position="506"/>
        <end position="519"/>
    </location>
</feature>
<dbReference type="PANTHER" id="PTHR47380:SF4">
    <property type="entry name" value="OS02G0533000 PROTEIN"/>
    <property type="match status" value="1"/>
</dbReference>
<comment type="caution">
    <text evidence="3">The sequence shown here is derived from an EMBL/GenBank/DDBJ whole genome shotgun (WGS) entry which is preliminary data.</text>
</comment>
<reference evidence="3 4" key="1">
    <citation type="submission" date="2014-02" db="EMBL/GenBank/DDBJ databases">
        <title>The small core and large imbalanced accessory genome model reveals a collaborative survival strategy of Sorangium cellulosum strains in nature.</title>
        <authorList>
            <person name="Han K."/>
            <person name="Peng R."/>
            <person name="Blom J."/>
            <person name="Li Y.-Z."/>
        </authorList>
    </citation>
    <scope>NUCLEOTIDE SEQUENCE [LARGE SCALE GENOMIC DNA]</scope>
    <source>
        <strain evidence="3 4">So0157-18</strain>
    </source>
</reference>
<organism evidence="3 4">
    <name type="scientific">Sorangium cellulosum</name>
    <name type="common">Polyangium cellulosum</name>
    <dbReference type="NCBI Taxonomy" id="56"/>
    <lineage>
        <taxon>Bacteria</taxon>
        <taxon>Pseudomonadati</taxon>
        <taxon>Myxococcota</taxon>
        <taxon>Polyangia</taxon>
        <taxon>Polyangiales</taxon>
        <taxon>Polyangiaceae</taxon>
        <taxon>Sorangium</taxon>
    </lineage>
</organism>
<evidence type="ECO:0000256" key="1">
    <source>
        <dbReference type="SAM" id="MobiDB-lite"/>
    </source>
</evidence>
<proteinExistence type="predicted"/>
<dbReference type="EMBL" id="JELX01000798">
    <property type="protein sequence ID" value="KYF61455.1"/>
    <property type="molecule type" value="Genomic_DNA"/>
</dbReference>
<dbReference type="PANTHER" id="PTHR47380">
    <property type="entry name" value="OS02G0533000 PROTEIN"/>
    <property type="match status" value="1"/>
</dbReference>
<accession>A0A150Q0A0</accession>
<feature type="compositionally biased region" description="Low complexity" evidence="1">
    <location>
        <begin position="19"/>
        <end position="28"/>
    </location>
</feature>
<feature type="transmembrane region" description="Helical" evidence="2">
    <location>
        <begin position="180"/>
        <end position="197"/>
    </location>
</feature>
<feature type="transmembrane region" description="Helical" evidence="2">
    <location>
        <begin position="348"/>
        <end position="371"/>
    </location>
</feature>
<feature type="region of interest" description="Disordered" evidence="1">
    <location>
        <begin position="506"/>
        <end position="528"/>
    </location>
</feature>
<keyword evidence="2" id="KW-1133">Transmembrane helix</keyword>
<feature type="transmembrane region" description="Helical" evidence="2">
    <location>
        <begin position="391"/>
        <end position="416"/>
    </location>
</feature>
<keyword evidence="2" id="KW-0812">Transmembrane</keyword>
<gene>
    <name evidence="3" type="ORF">BE04_50045</name>
</gene>
<sequence>MCLREGARRRRATERGRAASEGGCAAAESEGERPLTLKSPKLMEARRAAGILESALRGHTGDLTLADASARSGLPLRDAESGLHLLVSEYRGHLKATSEGELLFRFPHGFTKPWETRTRLERALGFVLRGAAGVARFVVRAWIAIVLIAYVVIFVGILIAQLLARSSSDSRDHGSFSGSFAGYVLFRMVFDAIFWTFHPFSPFVWTAEPPWSSSSSHGRRGAFGQPRDETPFYEKVNRFFFGPTPAPRDPLENEKLILAEIRAQRGRIGLADVMRVTGLSRDEADPMMARLMLDYDGTVDVSEEGGIVYRFEAIRRTAAEAPSRAPAPVWAKRDELPPLTGNGPGVNALIVALNGFNLMMSLYALGAHLTLDNLGLLARGVPMAELPATGTAVALGVVPLVFSLALFALPLGRALLRPLKRRRLARRNARRAVLRAILTRIGARQAREPITEAVLRRAWQDAAGEAPRSEEITREVVALGGDVDLEAGDGIRYRFPDLETEAKALEAEREAASEEEARPGKVIFSSGA</sequence>
<protein>
    <submittedName>
        <fullName evidence="3">Uncharacterized protein</fullName>
    </submittedName>
</protein>